<dbReference type="InterPro" id="IPR028994">
    <property type="entry name" value="Integrin_alpha_N"/>
</dbReference>
<dbReference type="Proteomes" id="UP000805614">
    <property type="component" value="Unassembled WGS sequence"/>
</dbReference>
<keyword evidence="7" id="KW-1185">Reference proteome</keyword>
<dbReference type="InterPro" id="IPR000413">
    <property type="entry name" value="Integrin_alpha"/>
</dbReference>
<organism evidence="6 7">
    <name type="scientific">Actinomadura alba</name>
    <dbReference type="NCBI Taxonomy" id="406431"/>
    <lineage>
        <taxon>Bacteria</taxon>
        <taxon>Bacillati</taxon>
        <taxon>Actinomycetota</taxon>
        <taxon>Actinomycetes</taxon>
        <taxon>Streptosporangiales</taxon>
        <taxon>Thermomonosporaceae</taxon>
        <taxon>Actinomadura</taxon>
    </lineage>
</organism>
<proteinExistence type="predicted"/>
<feature type="chain" id="PRO_5045085689" evidence="5">
    <location>
        <begin position="23"/>
        <end position="475"/>
    </location>
</feature>
<dbReference type="EMBL" id="JABVEC010000014">
    <property type="protein sequence ID" value="MBC6467772.1"/>
    <property type="molecule type" value="Genomic_DNA"/>
</dbReference>
<reference evidence="6 7" key="1">
    <citation type="submission" date="2020-06" db="EMBL/GenBank/DDBJ databases">
        <title>Actinomadura xiongansis sp. nov., isolated from soil of Baiyangdian.</title>
        <authorList>
            <person name="Zhang X."/>
        </authorList>
    </citation>
    <scope>NUCLEOTIDE SEQUENCE [LARGE SCALE GENOMIC DNA]</scope>
    <source>
        <strain evidence="6 7">HBUM206468</strain>
    </source>
</reference>
<dbReference type="Gene3D" id="2.130.10.130">
    <property type="entry name" value="Integrin alpha, N-terminal"/>
    <property type="match status" value="5"/>
</dbReference>
<evidence type="ECO:0000313" key="7">
    <source>
        <dbReference type="Proteomes" id="UP000805614"/>
    </source>
</evidence>
<dbReference type="InterPro" id="IPR013517">
    <property type="entry name" value="FG-GAP"/>
</dbReference>
<comment type="caution">
    <text evidence="6">The sequence shown here is derived from an EMBL/GenBank/DDBJ whole genome shotgun (WGS) entry which is preliminary data.</text>
</comment>
<dbReference type="Pfam" id="PF01839">
    <property type="entry name" value="FG-GAP"/>
    <property type="match status" value="4"/>
</dbReference>
<dbReference type="SUPFAM" id="SSF69318">
    <property type="entry name" value="Integrin alpha N-terminal domain"/>
    <property type="match status" value="1"/>
</dbReference>
<protein>
    <submittedName>
        <fullName evidence="6">FG-GAP repeat protein</fullName>
    </submittedName>
</protein>
<dbReference type="RefSeq" id="WP_187244772.1">
    <property type="nucleotide sequence ID" value="NZ_BAAAOK010000010.1"/>
</dbReference>
<keyword evidence="3" id="KW-0378">Hydrolase</keyword>
<evidence type="ECO:0000256" key="2">
    <source>
        <dbReference type="ARBA" id="ARBA00022737"/>
    </source>
</evidence>
<keyword evidence="2" id="KW-0677">Repeat</keyword>
<keyword evidence="1 5" id="KW-0732">Signal</keyword>
<evidence type="ECO:0000256" key="1">
    <source>
        <dbReference type="ARBA" id="ARBA00022729"/>
    </source>
</evidence>
<feature type="signal peptide" evidence="5">
    <location>
        <begin position="1"/>
        <end position="22"/>
    </location>
</feature>
<name>A0ABR7LTE8_9ACTN</name>
<keyword evidence="4" id="KW-0325">Glycoprotein</keyword>
<evidence type="ECO:0000256" key="3">
    <source>
        <dbReference type="ARBA" id="ARBA00022801"/>
    </source>
</evidence>
<dbReference type="Pfam" id="PF13517">
    <property type="entry name" value="FG-GAP_3"/>
    <property type="match status" value="1"/>
</dbReference>
<evidence type="ECO:0000256" key="5">
    <source>
        <dbReference type="SAM" id="SignalP"/>
    </source>
</evidence>
<dbReference type="InterPro" id="IPR013519">
    <property type="entry name" value="Int_alpha_beta-p"/>
</dbReference>
<accession>A0ABR7LTE8</accession>
<evidence type="ECO:0000313" key="6">
    <source>
        <dbReference type="EMBL" id="MBC6467772.1"/>
    </source>
</evidence>
<dbReference type="PROSITE" id="PS51470">
    <property type="entry name" value="FG_GAP"/>
    <property type="match status" value="2"/>
</dbReference>
<dbReference type="SMART" id="SM00191">
    <property type="entry name" value="Int_alpha"/>
    <property type="match status" value="6"/>
</dbReference>
<dbReference type="PANTHER" id="PTHR23221:SF7">
    <property type="entry name" value="PHOSPHATIDYLINOSITOL-GLYCAN-SPECIFIC PHOSPHOLIPASE D"/>
    <property type="match status" value="1"/>
</dbReference>
<dbReference type="PRINTS" id="PR01185">
    <property type="entry name" value="INTEGRINA"/>
</dbReference>
<sequence length="475" mass="47871">MISAAISAALVAAMMPSGGVAAAAGEPRQVKAAAKVTRDFNGDGYQDMAIGAPNGTVGGKTGAGYVTVVYGSRSGLDTSRHQVVSQDEPGVPGPAEPNAGFGTSVAAGDLNGDGYADLAIGSPRYGPYDNVFYHGAVTVLFGGEDGLGRATSVAGQYRLGNAVGMGDVNGDGRAELIATETPSNFGDVYLFDVAEGAYTVNPLPYGAGRSGLTAITTGDVNGDGYADVVTSYPAVGGTPMVDLYLGSSGGLSTETTVTIEYADTAALGDINRDGRSDLVTGYISQSPARGGEVYIRYGTRQGLPAEPDLTINQDTRGVPGTTGEYDRFGSAVAVGDANGDGYADVAIGVQGKPVGEANRAGSVVLLKGLPRGLTTAGARSFSQDTPGVPDTAEPDDLFGWTVSLIDFNRDGRADLAAAAVGENKRDPNSLYRGDGAVSVFPGTRSGATGTGAMTFGPADLGADPANAGFGWSLIP</sequence>
<dbReference type="PANTHER" id="PTHR23221">
    <property type="entry name" value="GLYCOSYLPHOSPHATIDYLINOSITOL PHOSPHOLIPASE D"/>
    <property type="match status" value="1"/>
</dbReference>
<evidence type="ECO:0000256" key="4">
    <source>
        <dbReference type="ARBA" id="ARBA00023180"/>
    </source>
</evidence>
<gene>
    <name evidence="6" type="ORF">HKK74_20055</name>
</gene>